<dbReference type="STRING" id="1352.AL014_03625"/>
<dbReference type="InterPro" id="IPR018480">
    <property type="entry name" value="PNAcMuramoyl-5peptid_Trfase_CS"/>
</dbReference>
<feature type="transmembrane region" description="Helical" evidence="8">
    <location>
        <begin position="129"/>
        <end position="151"/>
    </location>
</feature>
<evidence type="ECO:0000313" key="27">
    <source>
        <dbReference type="Proteomes" id="UP000469871"/>
    </source>
</evidence>
<sequence>MLVSFSMVIRFFLTILLSLILTPVFKIISVQTGMVDKPNERRINKVPMPSAGGLPIFISFVISTLFLFRKIIPQSYIVPILIASLVIIVTGVLDDKYELTPKQKSIGILIASLIIYFVADIRIDSFTLPFIGYIQLGWLSFPVTIFWIFGITNAVNLIDGLDGLAAGISLIGLITIGIIGYFFLHASTVYIPVVIFCLVASIIGFFPYNFYPAKIYLGDTGALFLGFMMAVLSLQGLKNVTFVSSISLLIVMGVPVTDTFFAIIRRKANRVSFSTADKKHLHHRLISLGFTHKGAVLTIYAMALMFSFTAMVMNYTGRIGTIILIIAMLFAAILLFELIGLINEKHQFILKTLRFLGNKEYRTQVKQKYLKKWNRHIDE</sequence>
<dbReference type="EMBL" id="JAMWMK010000012">
    <property type="protein sequence ID" value="MDC4248129.1"/>
    <property type="molecule type" value="Genomic_DNA"/>
</dbReference>
<evidence type="ECO:0000313" key="16">
    <source>
        <dbReference type="EMBL" id="PZM55243.1"/>
    </source>
</evidence>
<dbReference type="PANTHER" id="PTHR22926">
    <property type="entry name" value="PHOSPHO-N-ACETYLMURAMOYL-PENTAPEPTIDE-TRANSFERASE"/>
    <property type="match status" value="1"/>
</dbReference>
<dbReference type="GO" id="GO:0016787">
    <property type="term" value="F:hydrolase activity"/>
    <property type="evidence" value="ECO:0007669"/>
    <property type="project" value="UniProtKB-KW"/>
</dbReference>
<dbReference type="Proteomes" id="UP000183509">
    <property type="component" value="Unassembled WGS sequence"/>
</dbReference>
<evidence type="ECO:0000313" key="26">
    <source>
        <dbReference type="Proteomes" id="UP000289562"/>
    </source>
</evidence>
<evidence type="ECO:0000256" key="3">
    <source>
        <dbReference type="ARBA" id="ARBA00022679"/>
    </source>
</evidence>
<dbReference type="EMBL" id="LEQJ01000013">
    <property type="protein sequence ID" value="RBS29246.1"/>
    <property type="molecule type" value="Genomic_DNA"/>
</dbReference>
<keyword evidence="19" id="KW-0378">Hydrolase</keyword>
<evidence type="ECO:0000313" key="9">
    <source>
        <dbReference type="EMBL" id="KAB7576752.1"/>
    </source>
</evidence>
<dbReference type="EC" id="2.4.-.-" evidence="19"/>
<evidence type="ECO:0000313" key="17">
    <source>
        <dbReference type="EMBL" id="RBS29246.1"/>
    </source>
</evidence>
<dbReference type="Proteomes" id="UP000289562">
    <property type="component" value="Unassembled WGS sequence"/>
</dbReference>
<accession>A0A132Z6J4</accession>
<evidence type="ECO:0000256" key="6">
    <source>
        <dbReference type="ARBA" id="ARBA00023136"/>
    </source>
</evidence>
<evidence type="ECO:0000256" key="8">
    <source>
        <dbReference type="SAM" id="Phobius"/>
    </source>
</evidence>
<evidence type="ECO:0000313" key="10">
    <source>
        <dbReference type="EMBL" id="KWX16818.1"/>
    </source>
</evidence>
<feature type="transmembrane region" description="Helical" evidence="8">
    <location>
        <begin position="319"/>
        <end position="342"/>
    </location>
</feature>
<dbReference type="PATRIC" id="fig|1352.1358.peg.2270"/>
<dbReference type="PANTHER" id="PTHR22926:SF3">
    <property type="entry name" value="UNDECAPRENYL-PHOSPHATE ALPHA-N-ACETYLGLUCOSAMINYL 1-PHOSPHATE TRANSFERASE"/>
    <property type="match status" value="1"/>
</dbReference>
<keyword evidence="7" id="KW-0460">Magnesium</keyword>
<dbReference type="Pfam" id="PF00953">
    <property type="entry name" value="Glycos_transf_4"/>
    <property type="match status" value="1"/>
</dbReference>
<gene>
    <name evidence="15" type="ORF">A5804_001870</name>
    <name evidence="10" type="ORF">AWT83_15095</name>
    <name evidence="14" type="ORF">B1P95_09715</name>
    <name evidence="18" type="ORF">CYQ77_01710</name>
    <name evidence="16" type="ORF">DKP91_10535</name>
    <name evidence="19" type="ORF">DTPHA_601360</name>
    <name evidence="17" type="ORF">EB12_02254</name>
    <name evidence="9" type="ORF">GBM73_05255</name>
    <name evidence="11" type="ORF">KYX88_00435</name>
    <name evidence="12" type="ORF">M3X98_08675</name>
    <name evidence="13" type="ORF">P6Z85_07945</name>
</gene>
<dbReference type="EMBL" id="LRHK01000005">
    <property type="protein sequence ID" value="KWX16818.1"/>
    <property type="molecule type" value="Genomic_DNA"/>
</dbReference>
<feature type="binding site" evidence="7">
    <location>
        <position position="156"/>
    </location>
    <ligand>
        <name>Mg(2+)</name>
        <dbReference type="ChEBI" id="CHEBI:18420"/>
    </ligand>
</feature>
<evidence type="ECO:0000313" key="11">
    <source>
        <dbReference type="EMBL" id="MBX4221327.1"/>
    </source>
</evidence>
<dbReference type="EMBL" id="FKLM01000018">
    <property type="protein sequence ID" value="SAM43948.1"/>
    <property type="molecule type" value="Genomic_DNA"/>
</dbReference>
<reference evidence="10 20" key="2">
    <citation type="submission" date="2016-01" db="EMBL/GenBank/DDBJ databases">
        <title>Molecular Mechanisms for transfer of large genomic segments between Enterococcus faecium strains.</title>
        <authorList>
            <person name="Garcia-Solache M.A."/>
            <person name="Lebreton F."/>
            <person name="Mclaughlin R.E."/>
            <person name="Whiteaker J.D."/>
            <person name="Gilmore M.S."/>
            <person name="Rice L.B."/>
        </authorList>
    </citation>
    <scope>NUCLEOTIDE SEQUENCE [LARGE SCALE GENOMIC DNA]</scope>
    <source>
        <strain evidence="10 20">D344RRF x C68</strain>
    </source>
</reference>
<dbReference type="GO" id="GO:0009103">
    <property type="term" value="P:lipopolysaccharide biosynthetic process"/>
    <property type="evidence" value="ECO:0007669"/>
    <property type="project" value="TreeGrafter"/>
</dbReference>
<reference evidence="13" key="11">
    <citation type="submission" date="2023-03" db="EMBL/GenBank/DDBJ databases">
        <authorList>
            <person name="Shen W."/>
            <person name="Cai J."/>
        </authorList>
    </citation>
    <scope>NUCLEOTIDE SEQUENCE</scope>
    <source>
        <strain evidence="13">B1010-2</strain>
    </source>
</reference>
<dbReference type="Proteomes" id="UP000194737">
    <property type="component" value="Unassembled WGS sequence"/>
</dbReference>
<dbReference type="EMBL" id="QHGU01000054">
    <property type="protein sequence ID" value="PZM55243.1"/>
    <property type="molecule type" value="Genomic_DNA"/>
</dbReference>
<dbReference type="Proteomes" id="UP001141166">
    <property type="component" value="Unassembled WGS sequence"/>
</dbReference>
<evidence type="ECO:0000313" key="20">
    <source>
        <dbReference type="Proteomes" id="UP000070452"/>
    </source>
</evidence>
<evidence type="ECO:0000313" key="14">
    <source>
        <dbReference type="EMBL" id="OOL82374.1"/>
    </source>
</evidence>
<dbReference type="Proteomes" id="UP000070452">
    <property type="component" value="Unassembled WGS sequence"/>
</dbReference>
<comment type="cofactor">
    <cofactor evidence="7">
        <name>Mg(2+)</name>
        <dbReference type="ChEBI" id="CHEBI:18420"/>
    </cofactor>
</comment>
<evidence type="ECO:0000256" key="1">
    <source>
        <dbReference type="ARBA" id="ARBA00004651"/>
    </source>
</evidence>
<feature type="transmembrane region" description="Helical" evidence="8">
    <location>
        <begin position="285"/>
        <end position="313"/>
    </location>
</feature>
<feature type="binding site" evidence="7">
    <location>
        <position position="219"/>
    </location>
    <ligand>
        <name>Mg(2+)</name>
        <dbReference type="ChEBI" id="CHEBI:18420"/>
    </ligand>
</feature>
<keyword evidence="5 8" id="KW-1133">Transmembrane helix</keyword>
<dbReference type="Proteomes" id="UP001260956">
    <property type="component" value="Unassembled WGS sequence"/>
</dbReference>
<feature type="transmembrane region" description="Helical" evidence="8">
    <location>
        <begin position="163"/>
        <end position="183"/>
    </location>
</feature>
<evidence type="ECO:0000313" key="18">
    <source>
        <dbReference type="EMBL" id="RXU91275.1"/>
    </source>
</evidence>
<evidence type="ECO:0000313" key="15">
    <source>
        <dbReference type="EMBL" id="OTO00362.1"/>
    </source>
</evidence>
<evidence type="ECO:0000313" key="22">
    <source>
        <dbReference type="Proteomes" id="UP000191171"/>
    </source>
</evidence>
<feature type="transmembrane region" description="Helical" evidence="8">
    <location>
        <begin position="105"/>
        <end position="123"/>
    </location>
</feature>
<feature type="transmembrane region" description="Helical" evidence="8">
    <location>
        <begin position="6"/>
        <end position="25"/>
    </location>
</feature>
<keyword evidence="6 8" id="KW-0472">Membrane</keyword>
<reference evidence="12" key="10">
    <citation type="submission" date="2022-05" db="EMBL/GenBank/DDBJ databases">
        <title>Draft genome sequences of Clostridium perfringens strains isolated from Peru.</title>
        <authorList>
            <person name="Hurtado R."/>
            <person name="Lima L."/>
            <person name="Sousa T."/>
            <person name="Jaiswal A.K."/>
            <person name="Tiwari S."/>
            <person name="Maturrano L."/>
            <person name="Brenig B."/>
            <person name="Azevedo V."/>
        </authorList>
    </citation>
    <scope>NUCLEOTIDE SEQUENCE</scope>
    <source>
        <strain evidence="12">CP4</strain>
    </source>
</reference>
<evidence type="ECO:0000256" key="7">
    <source>
        <dbReference type="PIRSR" id="PIRSR600715-1"/>
    </source>
</evidence>
<reference evidence="18 26" key="6">
    <citation type="submission" date="2017-12" db="EMBL/GenBank/DDBJ databases">
        <title>A pool of 800 enterococci isolated from chicken carcass rinse samples from New Zealand.</title>
        <authorList>
            <person name="Zhang J."/>
            <person name="Rogers L."/>
            <person name="Midwinter A."/>
            <person name="French N."/>
        </authorList>
    </citation>
    <scope>NUCLEOTIDE SEQUENCE [LARGE SCALE GENOMIC DNA]</scope>
    <source>
        <strain evidence="18 26">EN697</strain>
    </source>
</reference>
<dbReference type="EMBL" id="PJVH01000003">
    <property type="protein sequence ID" value="RXU91275.1"/>
    <property type="molecule type" value="Genomic_DNA"/>
</dbReference>
<protein>
    <submittedName>
        <fullName evidence="19">Glycoside hydrolase family protein</fullName>
        <ecNumber evidence="19">2.4.-.-</ecNumber>
    </submittedName>
    <submittedName>
        <fullName evidence="13">MraY family glycosyltransferase</fullName>
    </submittedName>
    <submittedName>
        <fullName evidence="10">UDP-N-acetylglucosamine--UDP-P N-acetylglucosaminyl-1-P transferase</fullName>
    </submittedName>
    <submittedName>
        <fullName evidence="15">UDP-N-acetylglucosamine:undecaprenyl-P N-acetylglucosaminyl 1-P transferase</fullName>
    </submittedName>
    <submittedName>
        <fullName evidence="14">Undecaprenyl-phosphate alpha-N-acetylglucosaminyl 1-phosphate transferase</fullName>
    </submittedName>
    <submittedName>
        <fullName evidence="9">Undecaprenyl/decaprenyl-phosphate alpha-N-acetylglucosaminyl 1-phosphate transferase</fullName>
    </submittedName>
</protein>
<evidence type="ECO:0000256" key="4">
    <source>
        <dbReference type="ARBA" id="ARBA00022692"/>
    </source>
</evidence>
<dbReference type="GO" id="GO:0005886">
    <property type="term" value="C:plasma membrane"/>
    <property type="evidence" value="ECO:0007669"/>
    <property type="project" value="UniProtKB-SubCell"/>
</dbReference>
<evidence type="ECO:0000313" key="13">
    <source>
        <dbReference type="EMBL" id="MDT2370091.1"/>
    </source>
</evidence>
<dbReference type="Proteomes" id="UP001139644">
    <property type="component" value="Unassembled WGS sequence"/>
</dbReference>
<feature type="transmembrane region" description="Helical" evidence="8">
    <location>
        <begin position="215"/>
        <end position="234"/>
    </location>
</feature>
<reference evidence="14 22" key="4">
    <citation type="submission" date="2017-02" db="EMBL/GenBank/DDBJ databases">
        <title>Clonality and virulence of isolates of VRE in Hematopoietic Stem Cell Transplanted (HSCT) patients.</title>
        <authorList>
            <person name="Marchi A.P."/>
            <person name="Martins R.C."/>
            <person name="Marie S.K."/>
            <person name="Levin A.S."/>
            <person name="Costa S.F."/>
        </authorList>
    </citation>
    <scope>NUCLEOTIDE SEQUENCE [LARGE SCALE GENOMIC DNA]</scope>
    <source>
        <strain evidence="14 22">LIM1759</strain>
    </source>
</reference>
<dbReference type="GO" id="GO:0016780">
    <property type="term" value="F:phosphotransferase activity, for other substituted phosphate groups"/>
    <property type="evidence" value="ECO:0007669"/>
    <property type="project" value="InterPro"/>
</dbReference>
<dbReference type="Proteomes" id="UP000191171">
    <property type="component" value="Unassembled WGS sequence"/>
</dbReference>
<evidence type="ECO:0000313" key="19">
    <source>
        <dbReference type="EMBL" id="SAM43948.1"/>
    </source>
</evidence>
<reference evidence="16 24" key="7">
    <citation type="submission" date="2018-05" db="EMBL/GenBank/DDBJ databases">
        <title>Vancomycin-resistant Enterococcus faecium strain from Chelyabinsk, Russia.</title>
        <authorList>
            <person name="Gostev V."/>
            <person name="Goncharov A."/>
            <person name="Kolodzhieva V."/>
            <person name="Suvorov A."/>
            <person name="Sidorenko S."/>
            <person name="Zueva L."/>
        </authorList>
    </citation>
    <scope>NUCLEOTIDE SEQUENCE [LARGE SCALE GENOMIC DNA]</scope>
    <source>
        <strain evidence="16 24">20</strain>
    </source>
</reference>
<dbReference type="Proteomes" id="UP000469871">
    <property type="component" value="Unassembled WGS sequence"/>
</dbReference>
<dbReference type="EMBL" id="JARPTX010000022">
    <property type="protein sequence ID" value="MDT2370091.1"/>
    <property type="molecule type" value="Genomic_DNA"/>
</dbReference>
<dbReference type="Proteomes" id="UP000253144">
    <property type="component" value="Unassembled WGS sequence"/>
</dbReference>
<comment type="caution">
    <text evidence="14">The sequence shown here is derived from an EMBL/GenBank/DDBJ whole genome shotgun (WGS) entry which is preliminary data.</text>
</comment>
<evidence type="ECO:0000313" key="23">
    <source>
        <dbReference type="Proteomes" id="UP000194737"/>
    </source>
</evidence>
<evidence type="ECO:0000256" key="5">
    <source>
        <dbReference type="ARBA" id="ARBA00022989"/>
    </source>
</evidence>
<dbReference type="RefSeq" id="WP_002286457.1">
    <property type="nucleotide sequence ID" value="NZ_AP019394.1"/>
</dbReference>
<reference evidence="11" key="9">
    <citation type="journal article" date="2022" name="J. Anim. Sci.">
        <title>Whole genome sequence analyses-based assessment of virulence potential and antimicrobial susceptibilities and resistance of Enterococcus faecium strains isolated from commercial swine and cattle probiotic products.</title>
        <authorList>
            <person name="Shridhar P.B."/>
            <person name="Amachawadi R.G."/>
            <person name="Tokach M."/>
            <person name="Patel I."/>
            <person name="Gangiredla J."/>
            <person name="Mammel M."/>
            <person name="Nagaraja T.G."/>
        </authorList>
    </citation>
    <scope>NUCLEOTIDE SEQUENCE</scope>
    <source>
        <strain evidence="11">EF215</strain>
    </source>
</reference>
<keyword evidence="4 8" id="KW-0812">Transmembrane</keyword>
<reference evidence="15 23" key="5">
    <citation type="submission" date="2017-05" db="EMBL/GenBank/DDBJ databases">
        <title>The Genome Sequence of Enterococcus faecium 6F2_DIV0138.</title>
        <authorList>
            <consortium name="The Broad Institute Genomics Platform"/>
            <consortium name="The Broad Institute Genomic Center for Infectious Diseases"/>
            <person name="Earl A."/>
            <person name="Manson A."/>
            <person name="Schwartman J."/>
            <person name="Gilmore M."/>
            <person name="Abouelleil A."/>
            <person name="Cao P."/>
            <person name="Chapman S."/>
            <person name="Cusick C."/>
            <person name="Shea T."/>
            <person name="Young S."/>
            <person name="Neafsey D."/>
            <person name="Nusbaum C."/>
            <person name="Birren B."/>
        </authorList>
    </citation>
    <scope>NUCLEOTIDE SEQUENCE [LARGE SCALE GENOMIC DNA]</scope>
    <source>
        <strain evidence="15 23">6F2_DIV0138</strain>
    </source>
</reference>
<dbReference type="EMBL" id="WEFP01000001">
    <property type="protein sequence ID" value="KAB7576752.1"/>
    <property type="molecule type" value="Genomic_DNA"/>
</dbReference>
<keyword evidence="2" id="KW-1003">Cell membrane</keyword>
<dbReference type="EMBL" id="MVGJ01000052">
    <property type="protein sequence ID" value="OOL82374.1"/>
    <property type="molecule type" value="Genomic_DNA"/>
</dbReference>
<keyword evidence="19" id="KW-0328">Glycosyltransferase</keyword>
<name>A0A132Z6J4_ENTFC</name>
<dbReference type="GO" id="GO:0046872">
    <property type="term" value="F:metal ion binding"/>
    <property type="evidence" value="ECO:0007669"/>
    <property type="project" value="UniProtKB-KW"/>
</dbReference>
<keyword evidence="7" id="KW-0479">Metal-binding</keyword>
<feature type="transmembrane region" description="Helical" evidence="8">
    <location>
        <begin position="240"/>
        <end position="264"/>
    </location>
</feature>
<dbReference type="Proteomes" id="UP000249070">
    <property type="component" value="Unassembled WGS sequence"/>
</dbReference>
<feature type="transmembrane region" description="Helical" evidence="8">
    <location>
        <begin position="189"/>
        <end position="208"/>
    </location>
</feature>
<feature type="transmembrane region" description="Helical" evidence="8">
    <location>
        <begin position="46"/>
        <end position="68"/>
    </location>
</feature>
<dbReference type="GO" id="GO:0016757">
    <property type="term" value="F:glycosyltransferase activity"/>
    <property type="evidence" value="ECO:0007669"/>
    <property type="project" value="UniProtKB-KW"/>
</dbReference>
<dbReference type="InterPro" id="IPR000715">
    <property type="entry name" value="Glycosyl_transferase_4"/>
</dbReference>
<dbReference type="GO" id="GO:0044038">
    <property type="term" value="P:cell wall macromolecule biosynthetic process"/>
    <property type="evidence" value="ECO:0007669"/>
    <property type="project" value="TreeGrafter"/>
</dbReference>
<dbReference type="GO" id="GO:0071555">
    <property type="term" value="P:cell wall organization"/>
    <property type="evidence" value="ECO:0007669"/>
    <property type="project" value="TreeGrafter"/>
</dbReference>
<feature type="transmembrane region" description="Helical" evidence="8">
    <location>
        <begin position="74"/>
        <end position="93"/>
    </location>
</feature>
<dbReference type="CDD" id="cd06853">
    <property type="entry name" value="GT_WecA_like"/>
    <property type="match status" value="1"/>
</dbReference>
<proteinExistence type="predicted"/>
<evidence type="ECO:0000313" key="21">
    <source>
        <dbReference type="Proteomes" id="UP000183509"/>
    </source>
</evidence>
<evidence type="ECO:0000313" key="24">
    <source>
        <dbReference type="Proteomes" id="UP000249070"/>
    </source>
</evidence>
<reference evidence="17 25" key="1">
    <citation type="submission" date="2015-06" db="EMBL/GenBank/DDBJ databases">
        <title>The Genome Sequence of Enterococcus faecium 131EA1.</title>
        <authorList>
            <consortium name="The Broad Institute Genomics Platform"/>
            <consortium name="The Broad Institute Genome Sequencing Center for Infectious Disease"/>
            <person name="Earl A.M."/>
            <person name="Van Tyne D."/>
            <person name="Lebreton F."/>
            <person name="Saavedra J.T."/>
            <person name="Gilmore M.S."/>
            <person name="Manson Mcguire A."/>
            <person name="Clock S."/>
            <person name="Crupain M."/>
            <person name="Rangan U."/>
            <person name="Young S."/>
            <person name="Abouelleil A."/>
            <person name="Cao P."/>
            <person name="Chapman S.B."/>
            <person name="Griggs A."/>
            <person name="Priest M."/>
            <person name="Shea T."/>
            <person name="Wortman J."/>
            <person name="Nusbaum C."/>
            <person name="Birren B."/>
        </authorList>
    </citation>
    <scope>NUCLEOTIDE SEQUENCE [LARGE SCALE GENOMIC DNA]</scope>
    <source>
        <strain evidence="17 25">131EA1</strain>
    </source>
</reference>
<dbReference type="EMBL" id="JAIFOC010000003">
    <property type="protein sequence ID" value="MBX4221327.1"/>
    <property type="molecule type" value="Genomic_DNA"/>
</dbReference>
<organism evidence="14 22">
    <name type="scientific">Enterococcus faecium</name>
    <name type="common">Streptococcus faecium</name>
    <dbReference type="NCBI Taxonomy" id="1352"/>
    <lineage>
        <taxon>Bacteria</taxon>
        <taxon>Bacillati</taxon>
        <taxon>Bacillota</taxon>
        <taxon>Bacilli</taxon>
        <taxon>Lactobacillales</taxon>
        <taxon>Enterococcaceae</taxon>
        <taxon>Enterococcus</taxon>
    </lineage>
</organism>
<dbReference type="EMBL" id="NGLB01000001">
    <property type="protein sequence ID" value="OTO00362.1"/>
    <property type="molecule type" value="Genomic_DNA"/>
</dbReference>
<reference evidence="9 27" key="8">
    <citation type="submission" date="2019-10" db="EMBL/GenBank/DDBJ databases">
        <title>Evolutionary dynamics of vancomycin-resistant Enterococcus faecium during gastrointestinal tract colonization and bloodstream infection in immunocompromised pediatric patients.</title>
        <authorList>
            <person name="Chilambi G.S."/>
            <person name="Nordstrom H.R."/>
            <person name="Evans D.R."/>
            <person name="Ferrolino J."/>
            <person name="Hayden R.T."/>
            <person name="Maron G.M."/>
            <person name="Vo A.N."/>
            <person name="Gilmore M.S."/>
            <person name="Wolf J."/>
            <person name="Rosch J.W."/>
            <person name="Van Tyne D."/>
        </authorList>
    </citation>
    <scope>NUCLEOTIDE SEQUENCE [LARGE SCALE GENOMIC DNA]</scope>
    <source>
        <strain evidence="9 27">VRECG27</strain>
    </source>
</reference>
<dbReference type="AlphaFoldDB" id="A0A132Z6J4"/>
<comment type="subcellular location">
    <subcellularLocation>
        <location evidence="1">Cell membrane</location>
        <topology evidence="1">Multi-pass membrane protein</topology>
    </subcellularLocation>
</comment>
<reference evidence="19 21" key="3">
    <citation type="submission" date="2016-04" db="EMBL/GenBank/DDBJ databases">
        <authorList>
            <person name="Millard A."/>
        </authorList>
    </citation>
    <scope>NUCLEOTIDE SEQUENCE [LARGE SCALE GENOMIC DNA]</scope>
    <source>
        <strain evidence="19">Isolate 22</strain>
    </source>
</reference>
<evidence type="ECO:0000313" key="12">
    <source>
        <dbReference type="EMBL" id="MDC4248129.1"/>
    </source>
</evidence>
<evidence type="ECO:0000256" key="2">
    <source>
        <dbReference type="ARBA" id="ARBA00022475"/>
    </source>
</evidence>
<dbReference type="OMA" id="MCLGFLP"/>
<keyword evidence="3 14" id="KW-0808">Transferase</keyword>
<evidence type="ECO:0000313" key="25">
    <source>
        <dbReference type="Proteomes" id="UP000253144"/>
    </source>
</evidence>
<dbReference type="PROSITE" id="PS01348">
    <property type="entry name" value="MRAY_2"/>
    <property type="match status" value="1"/>
</dbReference>